<dbReference type="AlphaFoldDB" id="A0A1R3X0R5"/>
<dbReference type="Pfam" id="PF14088">
    <property type="entry name" value="DUF4268"/>
    <property type="match status" value="1"/>
</dbReference>
<protein>
    <recommendedName>
        <fullName evidence="1">DUF4268 domain-containing protein</fullName>
    </recommendedName>
</protein>
<dbReference type="EMBL" id="FTPP01000001">
    <property type="protein sequence ID" value="SIT84488.1"/>
    <property type="molecule type" value="Genomic_DNA"/>
</dbReference>
<dbReference type="InterPro" id="IPR025364">
    <property type="entry name" value="DUF4268"/>
</dbReference>
<feature type="domain" description="DUF4268" evidence="1">
    <location>
        <begin position="10"/>
        <end position="145"/>
    </location>
</feature>
<proteinExistence type="predicted"/>
<gene>
    <name evidence="2" type="ORF">SAMN05444128_1407</name>
</gene>
<evidence type="ECO:0000259" key="1">
    <source>
        <dbReference type="Pfam" id="PF14088"/>
    </source>
</evidence>
<keyword evidence="3" id="KW-1185">Reference proteome</keyword>
<evidence type="ECO:0000313" key="3">
    <source>
        <dbReference type="Proteomes" id="UP000187181"/>
    </source>
</evidence>
<accession>A0A1R3X0R5</accession>
<reference evidence="3" key="1">
    <citation type="submission" date="2017-01" db="EMBL/GenBank/DDBJ databases">
        <authorList>
            <person name="Varghese N."/>
            <person name="Submissions S."/>
        </authorList>
    </citation>
    <scope>NUCLEOTIDE SEQUENCE [LARGE SCALE GENOMIC DNA]</scope>
    <source>
        <strain evidence="3">LP100</strain>
    </source>
</reference>
<dbReference type="STRING" id="1317125.SAMN05444128_1407"/>
<dbReference type="OrthoDB" id="1467516at2"/>
<organism evidence="2 3">
    <name type="scientific">Pontibacter indicus</name>
    <dbReference type="NCBI Taxonomy" id="1317125"/>
    <lineage>
        <taxon>Bacteria</taxon>
        <taxon>Pseudomonadati</taxon>
        <taxon>Bacteroidota</taxon>
        <taxon>Cytophagia</taxon>
        <taxon>Cytophagales</taxon>
        <taxon>Hymenobacteraceae</taxon>
        <taxon>Pontibacter</taxon>
    </lineage>
</organism>
<name>A0A1R3X0R5_9BACT</name>
<dbReference type="Proteomes" id="UP000187181">
    <property type="component" value="Unassembled WGS sequence"/>
</dbReference>
<evidence type="ECO:0000313" key="2">
    <source>
        <dbReference type="EMBL" id="SIT84488.1"/>
    </source>
</evidence>
<sequence>MYTREQASKLRQAFWTAFGQYMSPVLSAEGMPTNWINYKTGLKNVYFRMQADKKLATIGIEMTQPDPEIQQMFFEQFEALKEMLHEAVGEEWIWDLHTYDENGKVISRIYTELRGGSVFKQDDWPALISFFKPRIMALDAFWNDAKYSFDELR</sequence>
<dbReference type="RefSeq" id="WP_076666933.1">
    <property type="nucleotide sequence ID" value="NZ_FTPP01000001.1"/>
</dbReference>